<name>J9FMG7_9ZZZZ</name>
<keyword evidence="1" id="KW-0449">Lipoprotein</keyword>
<organism evidence="1">
    <name type="scientific">gut metagenome</name>
    <dbReference type="NCBI Taxonomy" id="749906"/>
    <lineage>
        <taxon>unclassified sequences</taxon>
        <taxon>metagenomes</taxon>
        <taxon>organismal metagenomes</taxon>
    </lineage>
</organism>
<protein>
    <submittedName>
        <fullName evidence="1">Lipoprotein</fullName>
    </submittedName>
</protein>
<evidence type="ECO:0000313" key="1">
    <source>
        <dbReference type="EMBL" id="EJW95623.1"/>
    </source>
</evidence>
<dbReference type="PROSITE" id="PS51257">
    <property type="entry name" value="PROKAR_LIPOPROTEIN"/>
    <property type="match status" value="1"/>
</dbReference>
<dbReference type="Pfam" id="PF13149">
    <property type="entry name" value="Mfa_like_1"/>
    <property type="match status" value="1"/>
</dbReference>
<reference evidence="1" key="1">
    <citation type="journal article" date="2012" name="PLoS ONE">
        <title>Gene sets for utilization of primary and secondary nutrition supplies in the distal gut of endangered iberian lynx.</title>
        <authorList>
            <person name="Alcaide M."/>
            <person name="Messina E."/>
            <person name="Richter M."/>
            <person name="Bargiela R."/>
            <person name="Peplies J."/>
            <person name="Huws S.A."/>
            <person name="Newbold C.J."/>
            <person name="Golyshin P.N."/>
            <person name="Simon M.A."/>
            <person name="Lopez G."/>
            <person name="Yakimov M.M."/>
            <person name="Ferrer M."/>
        </authorList>
    </citation>
    <scope>NUCLEOTIDE SEQUENCE</scope>
</reference>
<dbReference type="AlphaFoldDB" id="J9FMG7"/>
<gene>
    <name evidence="1" type="ORF">EVA_16273</name>
</gene>
<sequence>MSNNKFFSFLCFMAMLLTLSCSSGDDNPSGPDEPNHPTSKPMPILLTCGIQQNTRVTDTGYENGDKIGLYVVNYSKDQPRELLTNGNHVDNMAFTYNGTWKPQTPIYWMDDKTPADFYAYYPYANVQNVTAHSFQVNTDQSTGNLYKASDFFYLDMQMYKNPS</sequence>
<dbReference type="InterPro" id="IPR025049">
    <property type="entry name" value="Mfa-like_1"/>
</dbReference>
<dbReference type="InterPro" id="IPR042278">
    <property type="entry name" value="Mfa-like_1_N"/>
</dbReference>
<dbReference type="CDD" id="cd13120">
    <property type="entry name" value="BF2867_like_N"/>
    <property type="match status" value="1"/>
</dbReference>
<comment type="caution">
    <text evidence="1">The sequence shown here is derived from an EMBL/GenBank/DDBJ whole genome shotgun (WGS) entry which is preliminary data.</text>
</comment>
<dbReference type="EMBL" id="AMCI01005709">
    <property type="protein sequence ID" value="EJW95623.1"/>
    <property type="molecule type" value="Genomic_DNA"/>
</dbReference>
<dbReference type="Gene3D" id="2.60.40.2620">
    <property type="entry name" value="Fimbrillin-like"/>
    <property type="match status" value="1"/>
</dbReference>
<proteinExistence type="predicted"/>
<accession>J9FMG7</accession>